<evidence type="ECO:0000256" key="3">
    <source>
        <dbReference type="ARBA" id="ARBA00022692"/>
    </source>
</evidence>
<evidence type="ECO:0000256" key="1">
    <source>
        <dbReference type="ARBA" id="ARBA00004651"/>
    </source>
</evidence>
<dbReference type="Proteomes" id="UP001055093">
    <property type="component" value="Unassembled WGS sequence"/>
</dbReference>
<evidence type="ECO:0000256" key="2">
    <source>
        <dbReference type="ARBA" id="ARBA00022475"/>
    </source>
</evidence>
<keyword evidence="3 6" id="KW-0812">Transmembrane</keyword>
<sequence length="747" mass="82509">MIETNVSYAVPFPERPSLVNEVRVVLSIIQRHLRLILALIPLGLFAGYAGSYLMTPIYQAVAQISLDPRRVAIAQPVNAQTQRRDEPLIDSGRADTEAETLKSESVLRAVVIQLDLQNNPEFTNPPKGLVARVKSLFSSSEPEQDEESRIPDTMTAVSKGLKVERVDKSYSFTITYESRDPELAARVANAFADVYIKKQLDAEYEVTRQAVSWLKMRTDQLSQQMLTAERAASEYQGQAKIARSDGKLVDEQQLQNLSLQLADATSQRAQAKARYDQVTRFSFESGGELSVTDAFQNSVISKLRTQYLDVLNKAGALASRYGETHAAVIKLRADAKAMEDSIRRELLRYKETYKNEYEVAASREESIRTNLDEQFRRATATGEAQVKLNAMEAQAKALRASYDAFMQRYNDALQRQSFPVSEARVIGAAVPPTAPAKPKRILFAAAGTLLGLIGGLGGAFVIELMYRRIHTRAEAEAASGVECLGYLPEIPKNGRLSKSGERRMPLDYVVRNPFTIAAETLRTVRTTIDSRSSPGGCPIVGVISCVPDEGKTTISSNLAFLLAQNDRRVLLIDGDMRNPSLSNAIAPTRNADTPDRDATPSSALTLVRRPDLPFDFIPALTSSRPEFANFQEANGGTRDSALVTGLESEYFRRLIEVARSQYDYVVVDLPPVVPLSDVRAVSSSITNFLLVLAYGKSEPNIVGDALESIPGIYEKLVGSVINMAEMKALPRYGERVTTYYSSKYFSH</sequence>
<dbReference type="PANTHER" id="PTHR32309">
    <property type="entry name" value="TYROSINE-PROTEIN KINASE"/>
    <property type="match status" value="1"/>
</dbReference>
<organism evidence="9 10">
    <name type="scientific">Methylorubrum suomiense</name>
    <dbReference type="NCBI Taxonomy" id="144191"/>
    <lineage>
        <taxon>Bacteria</taxon>
        <taxon>Pseudomonadati</taxon>
        <taxon>Pseudomonadota</taxon>
        <taxon>Alphaproteobacteria</taxon>
        <taxon>Hyphomicrobiales</taxon>
        <taxon>Methylobacteriaceae</taxon>
        <taxon>Methylorubrum</taxon>
    </lineage>
</organism>
<keyword evidence="2" id="KW-1003">Cell membrane</keyword>
<evidence type="ECO:0000313" key="10">
    <source>
        <dbReference type="Proteomes" id="UP001055093"/>
    </source>
</evidence>
<comment type="caution">
    <text evidence="9">The sequence shown here is derived from an EMBL/GenBank/DDBJ whole genome shotgun (WGS) entry which is preliminary data.</text>
</comment>
<name>A0ABQ4V200_9HYPH</name>
<dbReference type="InterPro" id="IPR003856">
    <property type="entry name" value="LPS_length_determ_N"/>
</dbReference>
<keyword evidence="5 6" id="KW-0472">Membrane</keyword>
<dbReference type="InterPro" id="IPR002586">
    <property type="entry name" value="CobQ/CobB/MinD/ParA_Nub-bd_dom"/>
</dbReference>
<dbReference type="Gene3D" id="3.40.50.300">
    <property type="entry name" value="P-loop containing nucleotide triphosphate hydrolases"/>
    <property type="match status" value="1"/>
</dbReference>
<evidence type="ECO:0000256" key="4">
    <source>
        <dbReference type="ARBA" id="ARBA00022989"/>
    </source>
</evidence>
<accession>A0ABQ4V200</accession>
<evidence type="ECO:0000256" key="5">
    <source>
        <dbReference type="ARBA" id="ARBA00023136"/>
    </source>
</evidence>
<gene>
    <name evidence="9" type="ORF">BGCPKDLD_5244</name>
</gene>
<feature type="domain" description="Polysaccharide chain length determinant N-terminal" evidence="8">
    <location>
        <begin position="25"/>
        <end position="114"/>
    </location>
</feature>
<reference evidence="9" key="2">
    <citation type="submission" date="2021-08" db="EMBL/GenBank/DDBJ databases">
        <authorList>
            <person name="Tani A."/>
            <person name="Ola A."/>
            <person name="Ogura Y."/>
            <person name="Katsura K."/>
            <person name="Hayashi T."/>
        </authorList>
    </citation>
    <scope>NUCLEOTIDE SEQUENCE</scope>
    <source>
        <strain evidence="9">DSM 14458</strain>
    </source>
</reference>
<dbReference type="RefSeq" id="WP_137829862.1">
    <property type="nucleotide sequence ID" value="NZ_BPRE01000031.1"/>
</dbReference>
<feature type="transmembrane region" description="Helical" evidence="6">
    <location>
        <begin position="33"/>
        <end position="54"/>
    </location>
</feature>
<dbReference type="Pfam" id="PF02706">
    <property type="entry name" value="Wzz"/>
    <property type="match status" value="1"/>
</dbReference>
<keyword evidence="10" id="KW-1185">Reference proteome</keyword>
<dbReference type="EMBL" id="BPRE01000031">
    <property type="protein sequence ID" value="GJE78626.1"/>
    <property type="molecule type" value="Genomic_DNA"/>
</dbReference>
<dbReference type="PANTHER" id="PTHR32309:SF13">
    <property type="entry name" value="FERRIC ENTEROBACTIN TRANSPORT PROTEIN FEPE"/>
    <property type="match status" value="1"/>
</dbReference>
<reference evidence="9" key="1">
    <citation type="journal article" date="2021" name="Front. Microbiol.">
        <title>Comprehensive Comparative Genomics and Phenotyping of Methylobacterium Species.</title>
        <authorList>
            <person name="Alessa O."/>
            <person name="Ogura Y."/>
            <person name="Fujitani Y."/>
            <person name="Takami H."/>
            <person name="Hayashi T."/>
            <person name="Sahin N."/>
            <person name="Tani A."/>
        </authorList>
    </citation>
    <scope>NUCLEOTIDE SEQUENCE</scope>
    <source>
        <strain evidence="9">DSM 14458</strain>
    </source>
</reference>
<protein>
    <recommendedName>
        <fullName evidence="11">Succinoglycan biosynthesis transport protein ExoP</fullName>
    </recommendedName>
</protein>
<evidence type="ECO:0000259" key="7">
    <source>
        <dbReference type="Pfam" id="PF01656"/>
    </source>
</evidence>
<dbReference type="InterPro" id="IPR050445">
    <property type="entry name" value="Bact_polysacc_biosynth/exp"/>
</dbReference>
<dbReference type="SUPFAM" id="SSF52540">
    <property type="entry name" value="P-loop containing nucleoside triphosphate hydrolases"/>
    <property type="match status" value="1"/>
</dbReference>
<evidence type="ECO:0008006" key="11">
    <source>
        <dbReference type="Google" id="ProtNLM"/>
    </source>
</evidence>
<proteinExistence type="predicted"/>
<comment type="subcellular location">
    <subcellularLocation>
        <location evidence="1">Cell membrane</location>
        <topology evidence="1">Multi-pass membrane protein</topology>
    </subcellularLocation>
</comment>
<evidence type="ECO:0000256" key="6">
    <source>
        <dbReference type="SAM" id="Phobius"/>
    </source>
</evidence>
<feature type="transmembrane region" description="Helical" evidence="6">
    <location>
        <begin position="441"/>
        <end position="462"/>
    </location>
</feature>
<dbReference type="Pfam" id="PF01656">
    <property type="entry name" value="CbiA"/>
    <property type="match status" value="1"/>
</dbReference>
<dbReference type="InterPro" id="IPR027417">
    <property type="entry name" value="P-loop_NTPase"/>
</dbReference>
<evidence type="ECO:0000313" key="9">
    <source>
        <dbReference type="EMBL" id="GJE78626.1"/>
    </source>
</evidence>
<evidence type="ECO:0000259" key="8">
    <source>
        <dbReference type="Pfam" id="PF02706"/>
    </source>
</evidence>
<keyword evidence="4 6" id="KW-1133">Transmembrane helix</keyword>
<feature type="domain" description="CobQ/CobB/MinD/ParA nucleotide binding" evidence="7">
    <location>
        <begin position="549"/>
        <end position="639"/>
    </location>
</feature>